<feature type="compositionally biased region" description="Low complexity" evidence="1">
    <location>
        <begin position="42"/>
        <end position="57"/>
    </location>
</feature>
<evidence type="ECO:0008006" key="4">
    <source>
        <dbReference type="Google" id="ProtNLM"/>
    </source>
</evidence>
<comment type="caution">
    <text evidence="2">The sequence shown here is derived from an EMBL/GenBank/DDBJ whole genome shotgun (WGS) entry which is preliminary data.</text>
</comment>
<protein>
    <recommendedName>
        <fullName evidence="4">Mce-associated membrane protein</fullName>
    </recommendedName>
</protein>
<reference evidence="2 3" key="1">
    <citation type="submission" date="2019-06" db="EMBL/GenBank/DDBJ databases">
        <title>Sequencing the genomes of 1000 actinobacteria strains.</title>
        <authorList>
            <person name="Klenk H.-P."/>
        </authorList>
    </citation>
    <scope>NUCLEOTIDE SEQUENCE [LARGE SCALE GENOMIC DNA]</scope>
    <source>
        <strain evidence="2 3">DSM 45301</strain>
    </source>
</reference>
<evidence type="ECO:0000313" key="3">
    <source>
        <dbReference type="Proteomes" id="UP000315677"/>
    </source>
</evidence>
<gene>
    <name evidence="2" type="ORF">FB558_6240</name>
</gene>
<feature type="region of interest" description="Disordered" evidence="1">
    <location>
        <begin position="31"/>
        <end position="65"/>
    </location>
</feature>
<evidence type="ECO:0000256" key="1">
    <source>
        <dbReference type="SAM" id="MobiDB-lite"/>
    </source>
</evidence>
<name>A0A543D9L9_9PSEU</name>
<dbReference type="AlphaFoldDB" id="A0A543D9L9"/>
<organism evidence="2 3">
    <name type="scientific">Pseudonocardia kunmingensis</name>
    <dbReference type="NCBI Taxonomy" id="630975"/>
    <lineage>
        <taxon>Bacteria</taxon>
        <taxon>Bacillati</taxon>
        <taxon>Actinomycetota</taxon>
        <taxon>Actinomycetes</taxon>
        <taxon>Pseudonocardiales</taxon>
        <taxon>Pseudonocardiaceae</taxon>
        <taxon>Pseudonocardia</taxon>
    </lineage>
</organism>
<sequence>MGRGTRGHGRWRVMVGVLFAASTLAGCSIGDPVSPIPPPGPSSDAAPSPVPESPGVESESDADRASRDGLAAYEAMWQDFAEAGLTSNWQSPELGRHATGIALTNLSRGLYADSYNGLVTRGEPLLDPRVTSVEPVDDPTTVRVADCGDSSNWLKYRVDSGARANDSPGGRRMITAVVERQSDGSWKVSDYAVRDLGSC</sequence>
<keyword evidence="3" id="KW-1185">Reference proteome</keyword>
<accession>A0A543D9L9</accession>
<evidence type="ECO:0000313" key="2">
    <source>
        <dbReference type="EMBL" id="TQM06010.1"/>
    </source>
</evidence>
<proteinExistence type="predicted"/>
<dbReference type="EMBL" id="VFPA01000004">
    <property type="protein sequence ID" value="TQM06010.1"/>
    <property type="molecule type" value="Genomic_DNA"/>
</dbReference>
<dbReference type="PROSITE" id="PS51257">
    <property type="entry name" value="PROKAR_LIPOPROTEIN"/>
    <property type="match status" value="1"/>
</dbReference>
<dbReference type="Proteomes" id="UP000315677">
    <property type="component" value="Unassembled WGS sequence"/>
</dbReference>